<feature type="compositionally biased region" description="Basic and acidic residues" evidence="1">
    <location>
        <begin position="11"/>
        <end position="25"/>
    </location>
</feature>
<accession>A0ABV3UWB1</accession>
<dbReference type="EMBL" id="JAYWMA010000014">
    <property type="protein sequence ID" value="MEX3529483.1"/>
    <property type="molecule type" value="Genomic_DNA"/>
</dbReference>
<keyword evidence="2" id="KW-1133">Transmembrane helix</keyword>
<evidence type="ECO:0000313" key="3">
    <source>
        <dbReference type="EMBL" id="MEX3529483.1"/>
    </source>
</evidence>
<keyword evidence="2" id="KW-0812">Transmembrane</keyword>
<sequence>MNGTAGGGDVAVEKHWGDPDRSQPREEFARGEVATGIAWLSVAALVSLVLEVVYLGARIDVGGISIPVPWTIVAAYVFNLIITRTAMLWTDRRNIALIPMWTWIAGYVFLWFWTALPFGGDQVMGEWARTLLLLVAGIVGGGWPLRRRK</sequence>
<feature type="transmembrane region" description="Helical" evidence="2">
    <location>
        <begin position="127"/>
        <end position="145"/>
    </location>
</feature>
<evidence type="ECO:0000313" key="4">
    <source>
        <dbReference type="Proteomes" id="UP001558353"/>
    </source>
</evidence>
<dbReference type="RefSeq" id="WP_368522878.1">
    <property type="nucleotide sequence ID" value="NZ_JAYWMA010000014.1"/>
</dbReference>
<comment type="caution">
    <text evidence="3">The sequence shown here is derived from an EMBL/GenBank/DDBJ whole genome shotgun (WGS) entry which is preliminary data.</text>
</comment>
<feature type="transmembrane region" description="Helical" evidence="2">
    <location>
        <begin position="94"/>
        <end position="115"/>
    </location>
</feature>
<evidence type="ECO:0000256" key="2">
    <source>
        <dbReference type="SAM" id="Phobius"/>
    </source>
</evidence>
<keyword evidence="4" id="KW-1185">Reference proteome</keyword>
<organism evidence="3 4">
    <name type="scientific">Corynebacterium xerosis</name>
    <dbReference type="NCBI Taxonomy" id="1725"/>
    <lineage>
        <taxon>Bacteria</taxon>
        <taxon>Bacillati</taxon>
        <taxon>Actinomycetota</taxon>
        <taxon>Actinomycetes</taxon>
        <taxon>Mycobacteriales</taxon>
        <taxon>Corynebacteriaceae</taxon>
        <taxon>Corynebacterium</taxon>
    </lineage>
</organism>
<feature type="transmembrane region" description="Helical" evidence="2">
    <location>
        <begin position="33"/>
        <end position="55"/>
    </location>
</feature>
<reference evidence="3 4" key="1">
    <citation type="journal article" date="2024" name="Fungal Genet. Biol.">
        <title>The porcine skin microbiome exhibits broad fungal antagonism.</title>
        <authorList>
            <person name="De La Cruz K.F."/>
            <person name="Townsend E.C."/>
            <person name="Alex Cheong J.Z."/>
            <person name="Salamzade R."/>
            <person name="Liu A."/>
            <person name="Sandstrom S."/>
            <person name="Davila E."/>
            <person name="Huang L."/>
            <person name="Xu K.H."/>
            <person name="Wu S.Y."/>
            <person name="Meudt J.J."/>
            <person name="Shanmuganayagam D."/>
            <person name="Gibson A.L.F."/>
            <person name="Kalan L.R."/>
        </authorList>
    </citation>
    <scope>NUCLEOTIDE SEQUENCE [LARGE SCALE GENOMIC DNA]</scope>
    <source>
        <strain evidence="3 4">LK2569</strain>
    </source>
</reference>
<evidence type="ECO:0000256" key="1">
    <source>
        <dbReference type="SAM" id="MobiDB-lite"/>
    </source>
</evidence>
<feature type="region of interest" description="Disordered" evidence="1">
    <location>
        <begin position="1"/>
        <end position="25"/>
    </location>
</feature>
<protein>
    <submittedName>
        <fullName evidence="3">Uncharacterized protein</fullName>
    </submittedName>
</protein>
<dbReference type="Proteomes" id="UP001558353">
    <property type="component" value="Unassembled WGS sequence"/>
</dbReference>
<proteinExistence type="predicted"/>
<keyword evidence="2" id="KW-0472">Membrane</keyword>
<name>A0ABV3UWB1_9CORY</name>
<gene>
    <name evidence="3" type="ORF">VVR64_10495</name>
</gene>
<feature type="transmembrane region" description="Helical" evidence="2">
    <location>
        <begin position="61"/>
        <end position="82"/>
    </location>
</feature>